<dbReference type="Pfam" id="PF07992">
    <property type="entry name" value="Pyr_redox_2"/>
    <property type="match status" value="1"/>
</dbReference>
<gene>
    <name evidence="5" type="ORF">BU24DRAFT_418170</name>
</gene>
<feature type="domain" description="FAD/NAD(P)-binding" evidence="4">
    <location>
        <begin position="14"/>
        <end position="159"/>
    </location>
</feature>
<organism evidence="5 6">
    <name type="scientific">Aaosphaeria arxii CBS 175.79</name>
    <dbReference type="NCBI Taxonomy" id="1450172"/>
    <lineage>
        <taxon>Eukaryota</taxon>
        <taxon>Fungi</taxon>
        <taxon>Dikarya</taxon>
        <taxon>Ascomycota</taxon>
        <taxon>Pezizomycotina</taxon>
        <taxon>Dothideomycetes</taxon>
        <taxon>Pleosporomycetidae</taxon>
        <taxon>Pleosporales</taxon>
        <taxon>Pleosporales incertae sedis</taxon>
        <taxon>Aaosphaeria</taxon>
    </lineage>
</organism>
<keyword evidence="2" id="KW-0285">Flavoprotein</keyword>
<dbReference type="PANTHER" id="PTHR48105">
    <property type="entry name" value="THIOREDOXIN REDUCTASE 1-RELATED-RELATED"/>
    <property type="match status" value="1"/>
</dbReference>
<dbReference type="SUPFAM" id="SSF51905">
    <property type="entry name" value="FAD/NAD(P)-binding domain"/>
    <property type="match status" value="1"/>
</dbReference>
<dbReference type="GO" id="GO:0016491">
    <property type="term" value="F:oxidoreductase activity"/>
    <property type="evidence" value="ECO:0007669"/>
    <property type="project" value="UniProtKB-KW"/>
</dbReference>
<keyword evidence="3" id="KW-0560">Oxidoreductase</keyword>
<dbReference type="RefSeq" id="XP_033386989.1">
    <property type="nucleotide sequence ID" value="XM_033526922.1"/>
</dbReference>
<dbReference type="GO" id="GO:0097237">
    <property type="term" value="P:cellular response to toxic substance"/>
    <property type="evidence" value="ECO:0007669"/>
    <property type="project" value="UniProtKB-ARBA"/>
</dbReference>
<name>A0A6A5Y1F6_9PLEO</name>
<evidence type="ECO:0000313" key="6">
    <source>
        <dbReference type="Proteomes" id="UP000799778"/>
    </source>
</evidence>
<dbReference type="OrthoDB" id="10260355at2759"/>
<dbReference type="Gene3D" id="3.50.50.60">
    <property type="entry name" value="FAD/NAD(P)-binding domain"/>
    <property type="match status" value="2"/>
</dbReference>
<dbReference type="Proteomes" id="UP000799778">
    <property type="component" value="Unassembled WGS sequence"/>
</dbReference>
<reference evidence="5" key="1">
    <citation type="journal article" date="2020" name="Stud. Mycol.">
        <title>101 Dothideomycetes genomes: a test case for predicting lifestyles and emergence of pathogens.</title>
        <authorList>
            <person name="Haridas S."/>
            <person name="Albert R."/>
            <person name="Binder M."/>
            <person name="Bloem J."/>
            <person name="Labutti K."/>
            <person name="Salamov A."/>
            <person name="Andreopoulos B."/>
            <person name="Baker S."/>
            <person name="Barry K."/>
            <person name="Bills G."/>
            <person name="Bluhm B."/>
            <person name="Cannon C."/>
            <person name="Castanera R."/>
            <person name="Culley D."/>
            <person name="Daum C."/>
            <person name="Ezra D."/>
            <person name="Gonzalez J."/>
            <person name="Henrissat B."/>
            <person name="Kuo A."/>
            <person name="Liang C."/>
            <person name="Lipzen A."/>
            <person name="Lutzoni F."/>
            <person name="Magnuson J."/>
            <person name="Mondo S."/>
            <person name="Nolan M."/>
            <person name="Ohm R."/>
            <person name="Pangilinan J."/>
            <person name="Park H.-J."/>
            <person name="Ramirez L."/>
            <person name="Alfaro M."/>
            <person name="Sun H."/>
            <person name="Tritt A."/>
            <person name="Yoshinaga Y."/>
            <person name="Zwiers L.-H."/>
            <person name="Turgeon B."/>
            <person name="Goodwin S."/>
            <person name="Spatafora J."/>
            <person name="Crous P."/>
            <person name="Grigoriev I."/>
        </authorList>
    </citation>
    <scope>NUCLEOTIDE SEQUENCE</scope>
    <source>
        <strain evidence="5">CBS 175.79</strain>
    </source>
</reference>
<evidence type="ECO:0000256" key="2">
    <source>
        <dbReference type="ARBA" id="ARBA00022630"/>
    </source>
</evidence>
<proteinExistence type="inferred from homology"/>
<accession>A0A6A5Y1F6</accession>
<evidence type="ECO:0000259" key="4">
    <source>
        <dbReference type="Pfam" id="PF07992"/>
    </source>
</evidence>
<dbReference type="InterPro" id="IPR036188">
    <property type="entry name" value="FAD/NAD-bd_sf"/>
</dbReference>
<dbReference type="InterPro" id="IPR050097">
    <property type="entry name" value="Ferredoxin-NADP_redctase_2"/>
</dbReference>
<dbReference type="PRINTS" id="PR00469">
    <property type="entry name" value="PNDRDTASEII"/>
</dbReference>
<dbReference type="AlphaFoldDB" id="A0A6A5Y1F6"/>
<comment type="similarity">
    <text evidence="1">Belongs to the class-II pyridine nucleotide-disulfide oxidoreductase family.</text>
</comment>
<evidence type="ECO:0000256" key="1">
    <source>
        <dbReference type="ARBA" id="ARBA00009333"/>
    </source>
</evidence>
<dbReference type="GeneID" id="54284319"/>
<dbReference type="EMBL" id="ML978067">
    <property type="protein sequence ID" value="KAF2018650.1"/>
    <property type="molecule type" value="Genomic_DNA"/>
</dbReference>
<evidence type="ECO:0000256" key="3">
    <source>
        <dbReference type="ARBA" id="ARBA00023002"/>
    </source>
</evidence>
<dbReference type="PRINTS" id="PR00368">
    <property type="entry name" value="FADPNR"/>
</dbReference>
<keyword evidence="6" id="KW-1185">Reference proteome</keyword>
<protein>
    <submittedName>
        <fullName evidence="5">FAD/NAD(P)-binding domain-containing protein</fullName>
    </submittedName>
</protein>
<sequence length="338" mass="37133">MAAAALRPQIVDGLIIGGGPAGLNCALTFARLQSTAIVFDSSTYRNEGVKHMHTVATRDHFDPQEFRRIARDQIESRYKSVWFEKAIITHAAKKLIGPDGKYEGFQIKDDQGRTFEGKKLILATGSKDVLPNIPGYKDNWPSHIYQCLACDGYEQRGTPIGVLDLQPWTSHFVHMAQQLDDRVTVFTNGPIPATLPPPIERSLKISKVFGAKFDERKIIRMVNNGPSYVEGITLEFELGEPVTLGFVVDKPPVVNRAQDLIDQLGLETVPLEQGGHLKVNSMNETNVRGVFAAGDTTVMMKQVVIAMADGLKAAAGAGMQIAEERTKEALKTFENGSE</sequence>
<evidence type="ECO:0000313" key="5">
    <source>
        <dbReference type="EMBL" id="KAF2018650.1"/>
    </source>
</evidence>
<dbReference type="InterPro" id="IPR023753">
    <property type="entry name" value="FAD/NAD-binding_dom"/>
</dbReference>